<dbReference type="Pfam" id="PF02934">
    <property type="entry name" value="GatB_N"/>
    <property type="match status" value="1"/>
</dbReference>
<dbReference type="GO" id="GO:0005524">
    <property type="term" value="F:ATP binding"/>
    <property type="evidence" value="ECO:0007669"/>
    <property type="project" value="UniProtKB-KW"/>
</dbReference>
<dbReference type="InterPro" id="IPR006075">
    <property type="entry name" value="Asn/Gln-tRNA_Trfase_suB/E_cat"/>
</dbReference>
<dbReference type="InterPro" id="IPR018027">
    <property type="entry name" value="Asn/Gln_amidotransferase"/>
</dbReference>
<evidence type="ECO:0000256" key="4">
    <source>
        <dbReference type="ARBA" id="ARBA00022598"/>
    </source>
</evidence>
<organism evidence="13 14">
    <name type="scientific">SAR86 cluster bacterium</name>
    <dbReference type="NCBI Taxonomy" id="2030880"/>
    <lineage>
        <taxon>Bacteria</taxon>
        <taxon>Pseudomonadati</taxon>
        <taxon>Pseudomonadota</taxon>
        <taxon>Gammaproteobacteria</taxon>
        <taxon>SAR86 cluster</taxon>
    </lineage>
</organism>
<dbReference type="GO" id="GO:0006412">
    <property type="term" value="P:translation"/>
    <property type="evidence" value="ECO:0007669"/>
    <property type="project" value="UniProtKB-UniRule"/>
</dbReference>
<dbReference type="GO" id="GO:0070681">
    <property type="term" value="P:glutaminyl-tRNAGln biosynthesis via transamidation"/>
    <property type="evidence" value="ECO:0007669"/>
    <property type="project" value="TreeGrafter"/>
</dbReference>
<dbReference type="PANTHER" id="PTHR11659">
    <property type="entry name" value="GLUTAMYL-TRNA GLN AMIDOTRANSFERASE SUBUNIT B MITOCHONDRIAL AND PROKARYOTIC PET112-RELATED"/>
    <property type="match status" value="1"/>
</dbReference>
<dbReference type="SUPFAM" id="SSF55931">
    <property type="entry name" value="Glutamine synthetase/guanido kinase"/>
    <property type="match status" value="1"/>
</dbReference>
<reference evidence="13 14" key="1">
    <citation type="submission" date="2020-06" db="EMBL/GenBank/DDBJ databases">
        <title>Dysbiosis in marine aquaculture revealed through microbiome analysis: reverse ecology for environmental sustainability.</title>
        <authorList>
            <person name="Haro-Moreno J.M."/>
            <person name="Coutinho F.H."/>
            <person name="Zaragoza-Solas A."/>
            <person name="Picazo A."/>
            <person name="Almagro-Moreno S."/>
            <person name="Lopez-Perez M."/>
        </authorList>
    </citation>
    <scope>NUCLEOTIDE SEQUENCE [LARGE SCALE GENOMIC DNA]</scope>
    <source>
        <strain evidence="13">MCMED-G42</strain>
    </source>
</reference>
<proteinExistence type="inferred from homology"/>
<dbReference type="InterPro" id="IPR017959">
    <property type="entry name" value="Asn/Gln-tRNA_amidoTrfase_suB/E"/>
</dbReference>
<evidence type="ECO:0000256" key="5">
    <source>
        <dbReference type="ARBA" id="ARBA00022741"/>
    </source>
</evidence>
<dbReference type="InterPro" id="IPR003789">
    <property type="entry name" value="Asn/Gln_tRNA_amidoTrase-B-like"/>
</dbReference>
<keyword evidence="4 11" id="KW-0436">Ligase</keyword>
<dbReference type="Gene3D" id="1.10.150.380">
    <property type="entry name" value="GatB domain, N-terminal subdomain"/>
    <property type="match status" value="1"/>
</dbReference>
<dbReference type="FunFam" id="1.10.10.410:FF:000001">
    <property type="entry name" value="Aspartyl/glutamyl-tRNA(Asn/Gln) amidotransferase subunit B"/>
    <property type="match status" value="1"/>
</dbReference>
<comment type="subunit">
    <text evidence="2 11">Heterotrimer of A, B and C subunits.</text>
</comment>
<keyword evidence="5 11" id="KW-0547">Nucleotide-binding</keyword>
<dbReference type="NCBIfam" id="NF004012">
    <property type="entry name" value="PRK05477.1-2"/>
    <property type="match status" value="1"/>
</dbReference>
<evidence type="ECO:0000256" key="10">
    <source>
        <dbReference type="ARBA" id="ARBA00047913"/>
    </source>
</evidence>
<dbReference type="InterPro" id="IPR014746">
    <property type="entry name" value="Gln_synth/guanido_kin_cat_dom"/>
</dbReference>
<evidence type="ECO:0000256" key="9">
    <source>
        <dbReference type="ARBA" id="ARBA00047380"/>
    </source>
</evidence>
<evidence type="ECO:0000256" key="2">
    <source>
        <dbReference type="ARBA" id="ARBA00011123"/>
    </source>
</evidence>
<comment type="catalytic activity">
    <reaction evidence="10 11">
        <text>L-glutamyl-tRNA(Gln) + L-glutamine + ATP + H2O = L-glutaminyl-tRNA(Gln) + L-glutamate + ADP + phosphate + H(+)</text>
        <dbReference type="Rhea" id="RHEA:17521"/>
        <dbReference type="Rhea" id="RHEA-COMP:9681"/>
        <dbReference type="Rhea" id="RHEA-COMP:9684"/>
        <dbReference type="ChEBI" id="CHEBI:15377"/>
        <dbReference type="ChEBI" id="CHEBI:15378"/>
        <dbReference type="ChEBI" id="CHEBI:29985"/>
        <dbReference type="ChEBI" id="CHEBI:30616"/>
        <dbReference type="ChEBI" id="CHEBI:43474"/>
        <dbReference type="ChEBI" id="CHEBI:58359"/>
        <dbReference type="ChEBI" id="CHEBI:78520"/>
        <dbReference type="ChEBI" id="CHEBI:78521"/>
        <dbReference type="ChEBI" id="CHEBI:456216"/>
    </reaction>
</comment>
<evidence type="ECO:0000256" key="11">
    <source>
        <dbReference type="HAMAP-Rule" id="MF_00121"/>
    </source>
</evidence>
<dbReference type="Proteomes" id="UP000585327">
    <property type="component" value="Unassembled WGS sequence"/>
</dbReference>
<evidence type="ECO:0000313" key="14">
    <source>
        <dbReference type="Proteomes" id="UP000585327"/>
    </source>
</evidence>
<dbReference type="NCBIfam" id="TIGR00133">
    <property type="entry name" value="gatB"/>
    <property type="match status" value="1"/>
</dbReference>
<evidence type="ECO:0000256" key="3">
    <source>
        <dbReference type="ARBA" id="ARBA00016923"/>
    </source>
</evidence>
<evidence type="ECO:0000256" key="6">
    <source>
        <dbReference type="ARBA" id="ARBA00022840"/>
    </source>
</evidence>
<dbReference type="GO" id="GO:0016740">
    <property type="term" value="F:transferase activity"/>
    <property type="evidence" value="ECO:0007669"/>
    <property type="project" value="UniProtKB-KW"/>
</dbReference>
<dbReference type="SUPFAM" id="SSF89095">
    <property type="entry name" value="GatB/YqeY motif"/>
    <property type="match status" value="1"/>
</dbReference>
<comment type="caution">
    <text evidence="13">The sequence shown here is derived from an EMBL/GenBank/DDBJ whole genome shotgun (WGS) entry which is preliminary data.</text>
</comment>
<comment type="similarity">
    <text evidence="1 11">Belongs to the GatB/GatE family. GatB subfamily.</text>
</comment>
<keyword evidence="13" id="KW-0808">Transferase</keyword>
<dbReference type="InterPro" id="IPR017958">
    <property type="entry name" value="Gln-tRNA_amidoTrfase_suB_CS"/>
</dbReference>
<keyword evidence="6 11" id="KW-0067">ATP-binding</keyword>
<dbReference type="PANTHER" id="PTHR11659:SF0">
    <property type="entry name" value="GLUTAMYL-TRNA(GLN) AMIDOTRANSFERASE SUBUNIT B, MITOCHONDRIAL"/>
    <property type="match status" value="1"/>
</dbReference>
<evidence type="ECO:0000256" key="8">
    <source>
        <dbReference type="ARBA" id="ARBA00024799"/>
    </source>
</evidence>
<dbReference type="Pfam" id="PF02637">
    <property type="entry name" value="GatB_Yqey"/>
    <property type="match status" value="1"/>
</dbReference>
<name>A0A838YHF0_9GAMM</name>
<dbReference type="EC" id="6.3.5.-" evidence="11"/>
<dbReference type="InterPro" id="IPR004413">
    <property type="entry name" value="GatB"/>
</dbReference>
<feature type="domain" description="Asn/Gln amidotransferase" evidence="12">
    <location>
        <begin position="327"/>
        <end position="474"/>
    </location>
</feature>
<dbReference type="SMART" id="SM00845">
    <property type="entry name" value="GatB_Yqey"/>
    <property type="match status" value="1"/>
</dbReference>
<dbReference type="AlphaFoldDB" id="A0A838YHF0"/>
<evidence type="ECO:0000256" key="1">
    <source>
        <dbReference type="ARBA" id="ARBA00005306"/>
    </source>
</evidence>
<sequence length="475" mass="52620">MTWETVIGLEIHVQLSTKSKLFSGGSTGFGAEPNTHVDLIDMGLPGVLPVANRDAFHKAIRFGLATNAEINQTSSFDRKNYFYPDLPKGYQITQMAMPIVGKGTIKIETEDGEKIINITRAHLEEDAGKSIHDLFEGETGVDLNRAGTPLLEIVSEPEISNAKEAVAYFKAIRQIVTFLDICDGNMAQGSMRCDVNVSVRKEGDTELGTRAEIKNINSFKFIEKAINHEIARQIKLIEAGNSVVQETRLYDSVKNETRSMRSKEEANDYRYFPCPDLLPVVISDDELNEIKSNLPELPEQKIKRYISQINLDESEARIIAASKTMANIFEEACEKTNDSKLVAKWLVGDVSALLNKDNIDIDESNLSSSNFAKLIERITDNTISGKIAKSVLEEIWGSGDDVDTIIKSKGLVQIQDETVLVKIAQSIIDNNPNQVAAYKGGKDKLFGFFVGQVMKETQGKANPKSVNEILKKLLS</sequence>
<evidence type="ECO:0000313" key="13">
    <source>
        <dbReference type="EMBL" id="MBA4723804.1"/>
    </source>
</evidence>
<dbReference type="NCBIfam" id="NF004014">
    <property type="entry name" value="PRK05477.1-4"/>
    <property type="match status" value="1"/>
</dbReference>
<dbReference type="GO" id="GO:0050567">
    <property type="term" value="F:glutaminyl-tRNA synthase (glutamine-hydrolyzing) activity"/>
    <property type="evidence" value="ECO:0007669"/>
    <property type="project" value="UniProtKB-UniRule"/>
</dbReference>
<gene>
    <name evidence="11 13" type="primary">gatB</name>
    <name evidence="13" type="ORF">H2021_01165</name>
</gene>
<dbReference type="NCBIfam" id="NF004015">
    <property type="entry name" value="PRK05477.1-5"/>
    <property type="match status" value="1"/>
</dbReference>
<dbReference type="Gene3D" id="1.10.10.410">
    <property type="match status" value="1"/>
</dbReference>
<accession>A0A838YHF0</accession>
<protein>
    <recommendedName>
        <fullName evidence="3 11">Aspartyl/glutamyl-tRNA(Asn/Gln) amidotransferase subunit B</fullName>
        <shortName evidence="11">Asp/Glu-ADT subunit B</shortName>
        <ecNumber evidence="11">6.3.5.-</ecNumber>
    </recommendedName>
</protein>
<dbReference type="EMBL" id="JACETM010000005">
    <property type="protein sequence ID" value="MBA4723804.1"/>
    <property type="molecule type" value="Genomic_DNA"/>
</dbReference>
<comment type="catalytic activity">
    <reaction evidence="9 11">
        <text>L-aspartyl-tRNA(Asn) + L-glutamine + ATP + H2O = L-asparaginyl-tRNA(Asn) + L-glutamate + ADP + phosphate + 2 H(+)</text>
        <dbReference type="Rhea" id="RHEA:14513"/>
        <dbReference type="Rhea" id="RHEA-COMP:9674"/>
        <dbReference type="Rhea" id="RHEA-COMP:9677"/>
        <dbReference type="ChEBI" id="CHEBI:15377"/>
        <dbReference type="ChEBI" id="CHEBI:15378"/>
        <dbReference type="ChEBI" id="CHEBI:29985"/>
        <dbReference type="ChEBI" id="CHEBI:30616"/>
        <dbReference type="ChEBI" id="CHEBI:43474"/>
        <dbReference type="ChEBI" id="CHEBI:58359"/>
        <dbReference type="ChEBI" id="CHEBI:78515"/>
        <dbReference type="ChEBI" id="CHEBI:78516"/>
        <dbReference type="ChEBI" id="CHEBI:456216"/>
    </reaction>
</comment>
<keyword evidence="7 11" id="KW-0648">Protein biosynthesis</keyword>
<dbReference type="InterPro" id="IPR042114">
    <property type="entry name" value="GatB_C_1"/>
</dbReference>
<dbReference type="PROSITE" id="PS01234">
    <property type="entry name" value="GATB"/>
    <property type="match status" value="1"/>
</dbReference>
<dbReference type="HAMAP" id="MF_00121">
    <property type="entry name" value="GatB"/>
    <property type="match status" value="1"/>
</dbReference>
<evidence type="ECO:0000256" key="7">
    <source>
        <dbReference type="ARBA" id="ARBA00022917"/>
    </source>
</evidence>
<dbReference type="InterPro" id="IPR023168">
    <property type="entry name" value="GatB_Yqey_C_2"/>
</dbReference>
<comment type="function">
    <text evidence="8 11">Allows the formation of correctly charged Asn-tRNA(Asn) or Gln-tRNA(Gln) through the transamidation of misacylated Asp-tRNA(Asn) or Glu-tRNA(Gln) in organisms which lack either or both of asparaginyl-tRNA or glutaminyl-tRNA synthetases. The reaction takes place in the presence of glutamine and ATP through an activated phospho-Asp-tRNA(Asn) or phospho-Glu-tRNA(Gln).</text>
</comment>
<evidence type="ECO:0000259" key="12">
    <source>
        <dbReference type="SMART" id="SM00845"/>
    </source>
</evidence>